<keyword evidence="2" id="KW-1185">Reference proteome</keyword>
<evidence type="ECO:0000313" key="2">
    <source>
        <dbReference type="Proteomes" id="UP000095281"/>
    </source>
</evidence>
<name>A0A1I8B7T6_MELHA</name>
<dbReference type="WBParaSite" id="MhA1_Contig157.frz3.gene3">
    <property type="protein sequence ID" value="MhA1_Contig157.frz3.gene3"/>
    <property type="gene ID" value="MhA1_Contig157.frz3.gene3"/>
</dbReference>
<accession>A0A1I8B7T6</accession>
<organism evidence="2 3">
    <name type="scientific">Meloidogyne hapla</name>
    <name type="common">Root-knot nematode worm</name>
    <dbReference type="NCBI Taxonomy" id="6305"/>
    <lineage>
        <taxon>Eukaryota</taxon>
        <taxon>Metazoa</taxon>
        <taxon>Ecdysozoa</taxon>
        <taxon>Nematoda</taxon>
        <taxon>Chromadorea</taxon>
        <taxon>Rhabditida</taxon>
        <taxon>Tylenchina</taxon>
        <taxon>Tylenchomorpha</taxon>
        <taxon>Tylenchoidea</taxon>
        <taxon>Meloidogynidae</taxon>
        <taxon>Meloidogyninae</taxon>
        <taxon>Meloidogyne</taxon>
    </lineage>
</organism>
<dbReference type="Proteomes" id="UP000095281">
    <property type="component" value="Unplaced"/>
</dbReference>
<evidence type="ECO:0000313" key="3">
    <source>
        <dbReference type="WBParaSite" id="MhA1_Contig157.frz3.gene3"/>
    </source>
</evidence>
<proteinExistence type="predicted"/>
<keyword evidence="1" id="KW-0175">Coiled coil</keyword>
<reference evidence="3" key="1">
    <citation type="submission" date="2016-11" db="UniProtKB">
        <authorList>
            <consortium name="WormBaseParasite"/>
        </authorList>
    </citation>
    <scope>IDENTIFICATION</scope>
</reference>
<evidence type="ECO:0000256" key="1">
    <source>
        <dbReference type="SAM" id="Coils"/>
    </source>
</evidence>
<protein>
    <submittedName>
        <fullName evidence="3">V-type proton ATPase subunit C</fullName>
    </submittedName>
</protein>
<feature type="coiled-coil region" evidence="1">
    <location>
        <begin position="89"/>
        <end position="119"/>
    </location>
</feature>
<sequence>MIEIYMKFLEKDGNNDRNEDKNLTLTTVYNFYLRFLFKLSGQELIEEGILNIKNYKIIYIYFIDEKPQLDDSHVFGWNQNFEEKFTKIAQDASELFQKLENEDEKEKKEEESIEEGKRKNKWKKLCLLHNFVYSVLHVALEELDNEVFFMALKFESGIDNVDISERDNYDCNSKGQVKKVIEKYSTGKRIRQIQFIHKINIEKFIKESNQMRYFLCYKSSKSQMIKLVGVYFMITMDQEFPEILKIHKIERPMSEFIYKTILRMNDNKISNENFDINKDQEITSTEKVERLRAELRINISILLNKYIEKTEKLIKENSKNLENKMKIKNAFDYFRIIIYEKILEADFSFAIHIL</sequence>
<dbReference type="AlphaFoldDB" id="A0A1I8B7T6"/>